<proteinExistence type="predicted"/>
<dbReference type="RefSeq" id="XP_786273.2">
    <property type="nucleotide sequence ID" value="XM_781180.4"/>
</dbReference>
<dbReference type="SUPFAM" id="SSF82051">
    <property type="entry name" value="Obg GTP-binding protein N-terminal domain"/>
    <property type="match status" value="1"/>
</dbReference>
<evidence type="ECO:0000259" key="5">
    <source>
        <dbReference type="PROSITE" id="PS51883"/>
    </source>
</evidence>
<evidence type="ECO:0000256" key="2">
    <source>
        <dbReference type="ARBA" id="ARBA00023134"/>
    </source>
</evidence>
<dbReference type="CDD" id="cd01898">
    <property type="entry name" value="Obg"/>
    <property type="match status" value="1"/>
</dbReference>
<dbReference type="GO" id="GO:0003924">
    <property type="term" value="F:GTPase activity"/>
    <property type="evidence" value="ECO:0000318"/>
    <property type="project" value="GO_Central"/>
</dbReference>
<dbReference type="InterPro" id="IPR006073">
    <property type="entry name" value="GTP-bd"/>
</dbReference>
<evidence type="ECO:0008006" key="8">
    <source>
        <dbReference type="Google" id="ProtNLM"/>
    </source>
</evidence>
<feature type="region of interest" description="Disordered" evidence="3">
    <location>
        <begin position="368"/>
        <end position="391"/>
    </location>
</feature>
<dbReference type="Proteomes" id="UP000007110">
    <property type="component" value="Unassembled WGS sequence"/>
</dbReference>
<dbReference type="Pfam" id="PF01926">
    <property type="entry name" value="MMR_HSR1"/>
    <property type="match status" value="1"/>
</dbReference>
<keyword evidence="1" id="KW-0547">Nucleotide-binding</keyword>
<dbReference type="OrthoDB" id="347018at2759"/>
<dbReference type="GO" id="GO:0005739">
    <property type="term" value="C:mitochondrion"/>
    <property type="evidence" value="ECO:0000318"/>
    <property type="project" value="GO_Central"/>
</dbReference>
<keyword evidence="2" id="KW-0342">GTP-binding</keyword>
<evidence type="ECO:0000256" key="3">
    <source>
        <dbReference type="SAM" id="MobiDB-lite"/>
    </source>
</evidence>
<dbReference type="PANTHER" id="PTHR11702:SF43">
    <property type="entry name" value="GTP-BINDING PROTEIN 10"/>
    <property type="match status" value="1"/>
</dbReference>
<evidence type="ECO:0000256" key="1">
    <source>
        <dbReference type="ARBA" id="ARBA00022741"/>
    </source>
</evidence>
<dbReference type="GO" id="GO:0042254">
    <property type="term" value="P:ribosome biogenesis"/>
    <property type="evidence" value="ECO:0007669"/>
    <property type="project" value="UniProtKB-UniRule"/>
</dbReference>
<dbReference type="FunCoup" id="A0A7M7RE65">
    <property type="interactions" value="845"/>
</dbReference>
<dbReference type="OMA" id="VFMVDIF"/>
<keyword evidence="7" id="KW-1185">Reference proteome</keyword>
<feature type="domain" description="OBG-type G" evidence="4">
    <location>
        <begin position="162"/>
        <end position="365"/>
    </location>
</feature>
<dbReference type="AlphaFoldDB" id="A0A7M7RE65"/>
<dbReference type="Pfam" id="PF01018">
    <property type="entry name" value="GTP1_OBG"/>
    <property type="match status" value="1"/>
</dbReference>
<protein>
    <recommendedName>
        <fullName evidence="8">GTP-binding protein 10</fullName>
    </recommendedName>
</protein>
<dbReference type="InParanoid" id="A0A7M7RE65"/>
<dbReference type="SUPFAM" id="SSF52540">
    <property type="entry name" value="P-loop containing nucleoside triphosphate hydrolases"/>
    <property type="match status" value="1"/>
</dbReference>
<dbReference type="Gene3D" id="3.40.50.300">
    <property type="entry name" value="P-loop containing nucleotide triphosphate hydrolases"/>
    <property type="match status" value="1"/>
</dbReference>
<evidence type="ECO:0000259" key="4">
    <source>
        <dbReference type="PROSITE" id="PS51710"/>
    </source>
</evidence>
<evidence type="ECO:0000313" key="6">
    <source>
        <dbReference type="EnsemblMetazoa" id="XP_786273"/>
    </source>
</evidence>
<name>A0A7M7RE65_STRPU</name>
<dbReference type="PROSITE" id="PS51883">
    <property type="entry name" value="OBG"/>
    <property type="match status" value="1"/>
</dbReference>
<dbReference type="GeneID" id="581167"/>
<evidence type="ECO:0000313" key="7">
    <source>
        <dbReference type="Proteomes" id="UP000007110"/>
    </source>
</evidence>
<dbReference type="InterPro" id="IPR031167">
    <property type="entry name" value="G_OBG"/>
</dbReference>
<accession>A0A7M7RE65</accession>
<dbReference type="PROSITE" id="PS51710">
    <property type="entry name" value="G_OBG"/>
    <property type="match status" value="1"/>
</dbReference>
<dbReference type="Gene3D" id="2.70.210.12">
    <property type="entry name" value="GTP1/OBG domain"/>
    <property type="match status" value="1"/>
</dbReference>
<dbReference type="GO" id="GO:0005525">
    <property type="term" value="F:GTP binding"/>
    <property type="evidence" value="ECO:0000318"/>
    <property type="project" value="GO_Central"/>
</dbReference>
<organism evidence="6 7">
    <name type="scientific">Strongylocentrotus purpuratus</name>
    <name type="common">Purple sea urchin</name>
    <dbReference type="NCBI Taxonomy" id="7668"/>
    <lineage>
        <taxon>Eukaryota</taxon>
        <taxon>Metazoa</taxon>
        <taxon>Echinodermata</taxon>
        <taxon>Eleutherozoa</taxon>
        <taxon>Echinozoa</taxon>
        <taxon>Echinoidea</taxon>
        <taxon>Euechinoidea</taxon>
        <taxon>Echinacea</taxon>
        <taxon>Camarodonta</taxon>
        <taxon>Echinidea</taxon>
        <taxon>Strongylocentrotidae</taxon>
        <taxon>Strongylocentrotus</taxon>
    </lineage>
</organism>
<dbReference type="InterPro" id="IPR036726">
    <property type="entry name" value="GTP1_OBG_dom_sf"/>
</dbReference>
<sequence>MMVFLTRFLLVSNKIKGRFQAGKNRHRFIDQVRIYARGGGGGQGHPKFGGIGGSGGDVYVQALPDETLKNVKSSKREQRYIAGPGDNSKARILQGVKGRDLIIKVPPGVCVTDDNNRLLGDLNKVGDKVLVARGGEGGKQKNEWSGTKGTKGSFKLILKLIADVGFVGFPNAGKSTLLKAVSRTEPKIADYPFTTIRPQVGIVEYDDKRQISMADLPGLIEGSHQNMGMGHRFLRHVERTKLLLFVVDVHGFQLSPRHAYRNAFETINILNKELELYKSELVEKPAILALNKLDMEGADELLQETLEAIQNNTETSHSHPDMVEGTTEENGEVRKPISFEDVIPISAKDGEGLDRLKSRVREVIDEHYEKERTVEEESEGDVGRRATTGVL</sequence>
<reference evidence="6" key="2">
    <citation type="submission" date="2021-01" db="UniProtKB">
        <authorList>
            <consortium name="EnsemblMetazoa"/>
        </authorList>
    </citation>
    <scope>IDENTIFICATION</scope>
</reference>
<dbReference type="KEGG" id="spu:581167"/>
<dbReference type="InterPro" id="IPR027417">
    <property type="entry name" value="P-loop_NTPase"/>
</dbReference>
<reference evidence="7" key="1">
    <citation type="submission" date="2015-02" db="EMBL/GenBank/DDBJ databases">
        <title>Genome sequencing for Strongylocentrotus purpuratus.</title>
        <authorList>
            <person name="Murali S."/>
            <person name="Liu Y."/>
            <person name="Vee V."/>
            <person name="English A."/>
            <person name="Wang M."/>
            <person name="Skinner E."/>
            <person name="Han Y."/>
            <person name="Muzny D.M."/>
            <person name="Worley K.C."/>
            <person name="Gibbs R.A."/>
        </authorList>
    </citation>
    <scope>NUCLEOTIDE SEQUENCE</scope>
</reference>
<dbReference type="PRINTS" id="PR00326">
    <property type="entry name" value="GTP1OBG"/>
</dbReference>
<dbReference type="PANTHER" id="PTHR11702">
    <property type="entry name" value="DEVELOPMENTALLY REGULATED GTP-BINDING PROTEIN-RELATED"/>
    <property type="match status" value="1"/>
</dbReference>
<dbReference type="InterPro" id="IPR006169">
    <property type="entry name" value="GTP1_OBG_dom"/>
</dbReference>
<feature type="domain" description="Obg" evidence="5">
    <location>
        <begin position="26"/>
        <end position="161"/>
    </location>
</feature>
<dbReference type="InterPro" id="IPR045086">
    <property type="entry name" value="OBG_GTPase"/>
</dbReference>
<dbReference type="EnsemblMetazoa" id="XM_781180">
    <property type="protein sequence ID" value="XP_786273"/>
    <property type="gene ID" value="LOC581167"/>
</dbReference>